<dbReference type="InterPro" id="IPR012674">
    <property type="entry name" value="Calycin"/>
</dbReference>
<keyword evidence="7" id="KW-1185">Reference proteome</keyword>
<dbReference type="AlphaFoldDB" id="A0A3Q4HWP9"/>
<evidence type="ECO:0000313" key="7">
    <source>
        <dbReference type="Proteomes" id="UP000261580"/>
    </source>
</evidence>
<dbReference type="GeneTree" id="ENSGT00940000166223"/>
<feature type="chain" id="PRO_5018732967" description="Apolipoprotein M" evidence="5">
    <location>
        <begin position="18"/>
        <end position="193"/>
    </location>
</feature>
<comment type="subcellular location">
    <subcellularLocation>
        <location evidence="1">Secreted</location>
    </subcellularLocation>
</comment>
<keyword evidence="3 5" id="KW-0732">Signal</keyword>
<proteinExistence type="predicted"/>
<sequence length="193" mass="22061">MFAILLTVLCLVSVSRSAPMACEKLVKPLEQFDFQNGTGRWSLVALSLKDRAIENALRSVLDYYSVAVDIQNSSYIRAERVADRCQYHHHDFTLEGHVLTPKMKNVNLTGTLFYTSCADCMVLTMHIKSPTYNTEHVYLLSRRRQLEQKEMEEFSDQVLCLSMPPPVVLDPKTEFCPVETANQQTDQRTIEVP</sequence>
<evidence type="ECO:0000256" key="5">
    <source>
        <dbReference type="SAM" id="SignalP"/>
    </source>
</evidence>
<dbReference type="Proteomes" id="UP000261580">
    <property type="component" value="Unassembled WGS sequence"/>
</dbReference>
<protein>
    <recommendedName>
        <fullName evidence="8">Apolipoprotein M</fullName>
    </recommendedName>
</protein>
<dbReference type="SUPFAM" id="SSF50814">
    <property type="entry name" value="Lipocalins"/>
    <property type="match status" value="1"/>
</dbReference>
<evidence type="ECO:0008006" key="8">
    <source>
        <dbReference type="Google" id="ProtNLM"/>
    </source>
</evidence>
<evidence type="ECO:0000313" key="6">
    <source>
        <dbReference type="Ensembl" id="ENSNBRP00000025563.1"/>
    </source>
</evidence>
<dbReference type="Ensembl" id="ENSNBRT00000026233.1">
    <property type="protein sequence ID" value="ENSNBRP00000025563.1"/>
    <property type="gene ID" value="ENSNBRG00000019539.1"/>
</dbReference>
<keyword evidence="4" id="KW-0325">Glycoprotein</keyword>
<keyword evidence="2" id="KW-0964">Secreted</keyword>
<dbReference type="PANTHER" id="PTHR11967:SF2">
    <property type="entry name" value="ALPHA-1-ACID GLYCOPROTEIN 1"/>
    <property type="match status" value="1"/>
</dbReference>
<dbReference type="GO" id="GO:0005576">
    <property type="term" value="C:extracellular region"/>
    <property type="evidence" value="ECO:0007669"/>
    <property type="project" value="UniProtKB-SubCell"/>
</dbReference>
<dbReference type="Bgee" id="ENSNBRG00000019539">
    <property type="expression patterns" value="Expressed in liver and 4 other cell types or tissues"/>
</dbReference>
<evidence type="ECO:0000256" key="3">
    <source>
        <dbReference type="ARBA" id="ARBA00022729"/>
    </source>
</evidence>
<dbReference type="Gene3D" id="2.40.128.20">
    <property type="match status" value="1"/>
</dbReference>
<accession>A0A3Q4HWP9</accession>
<evidence type="ECO:0000256" key="4">
    <source>
        <dbReference type="ARBA" id="ARBA00023180"/>
    </source>
</evidence>
<dbReference type="OMA" id="RCQYELL"/>
<evidence type="ECO:0000256" key="2">
    <source>
        <dbReference type="ARBA" id="ARBA00022525"/>
    </source>
</evidence>
<name>A0A3Q4HWP9_NEOBR</name>
<dbReference type="PANTHER" id="PTHR11967">
    <property type="entry name" value="ALPHA-1-ACID GLYCOPROTEIN"/>
    <property type="match status" value="1"/>
</dbReference>
<feature type="signal peptide" evidence="5">
    <location>
        <begin position="1"/>
        <end position="17"/>
    </location>
</feature>
<reference evidence="6" key="2">
    <citation type="submission" date="2025-09" db="UniProtKB">
        <authorList>
            <consortium name="Ensembl"/>
        </authorList>
    </citation>
    <scope>IDENTIFICATION</scope>
</reference>
<reference evidence="6" key="1">
    <citation type="submission" date="2025-08" db="UniProtKB">
        <authorList>
            <consortium name="Ensembl"/>
        </authorList>
    </citation>
    <scope>IDENTIFICATION</scope>
</reference>
<organism evidence="6 7">
    <name type="scientific">Neolamprologus brichardi</name>
    <name type="common">Fairy cichlid</name>
    <name type="synonym">Lamprologus brichardi</name>
    <dbReference type="NCBI Taxonomy" id="32507"/>
    <lineage>
        <taxon>Eukaryota</taxon>
        <taxon>Metazoa</taxon>
        <taxon>Chordata</taxon>
        <taxon>Craniata</taxon>
        <taxon>Vertebrata</taxon>
        <taxon>Euteleostomi</taxon>
        <taxon>Actinopterygii</taxon>
        <taxon>Neopterygii</taxon>
        <taxon>Teleostei</taxon>
        <taxon>Neoteleostei</taxon>
        <taxon>Acanthomorphata</taxon>
        <taxon>Ovalentaria</taxon>
        <taxon>Cichlomorphae</taxon>
        <taxon>Cichliformes</taxon>
        <taxon>Cichlidae</taxon>
        <taxon>African cichlids</taxon>
        <taxon>Pseudocrenilabrinae</taxon>
        <taxon>Lamprologini</taxon>
        <taxon>Neolamprologus</taxon>
    </lineage>
</organism>
<evidence type="ECO:0000256" key="1">
    <source>
        <dbReference type="ARBA" id="ARBA00004613"/>
    </source>
</evidence>